<evidence type="ECO:0000256" key="9">
    <source>
        <dbReference type="ARBA" id="ARBA00022989"/>
    </source>
</evidence>
<keyword evidence="12" id="KW-0472">Membrane</keyword>
<feature type="domain" description="NAD(P)-binding" evidence="14">
    <location>
        <begin position="7"/>
        <end position="303"/>
    </location>
</feature>
<dbReference type="Proteomes" id="UP000806528">
    <property type="component" value="Unassembled WGS sequence"/>
</dbReference>
<comment type="pathway">
    <text evidence="3">Nucleotide-sugar biosynthesis; UDP-alpha-D-xylose biosynthesis; UDP-alpha-D-xylose from UDP-alpha-D-glucuronate: step 1/1.</text>
</comment>
<dbReference type="SUPFAM" id="SSF51735">
    <property type="entry name" value="NAD(P)-binding Rossmann-fold domains"/>
    <property type="match status" value="1"/>
</dbReference>
<evidence type="ECO:0000256" key="12">
    <source>
        <dbReference type="ARBA" id="ARBA00023136"/>
    </source>
</evidence>
<keyword evidence="8" id="KW-0735">Signal-anchor</keyword>
<keyword evidence="6" id="KW-0812">Transmembrane</keyword>
<dbReference type="Gene3D" id="3.40.50.720">
    <property type="entry name" value="NAD(P)-binding Rossmann-like Domain"/>
    <property type="match status" value="1"/>
</dbReference>
<keyword evidence="7" id="KW-0210">Decarboxylase</keyword>
<accession>A0ABR9P076</accession>
<dbReference type="PANTHER" id="PTHR43078:SF6">
    <property type="entry name" value="UDP-GLUCURONIC ACID DECARBOXYLASE 1"/>
    <property type="match status" value="1"/>
</dbReference>
<dbReference type="EMBL" id="JADBGI010000001">
    <property type="protein sequence ID" value="MBE2997224.1"/>
    <property type="molecule type" value="Genomic_DNA"/>
</dbReference>
<evidence type="ECO:0000256" key="3">
    <source>
        <dbReference type="ARBA" id="ARBA00005100"/>
    </source>
</evidence>
<evidence type="ECO:0000256" key="4">
    <source>
        <dbReference type="ARBA" id="ARBA00007505"/>
    </source>
</evidence>
<evidence type="ECO:0000256" key="10">
    <source>
        <dbReference type="ARBA" id="ARBA00023027"/>
    </source>
</evidence>
<evidence type="ECO:0000256" key="7">
    <source>
        <dbReference type="ARBA" id="ARBA00022793"/>
    </source>
</evidence>
<keyword evidence="10" id="KW-0520">NAD</keyword>
<evidence type="ECO:0000256" key="13">
    <source>
        <dbReference type="ARBA" id="ARBA00023239"/>
    </source>
</evidence>
<proteinExistence type="inferred from homology"/>
<dbReference type="InterPro" id="IPR016040">
    <property type="entry name" value="NAD(P)-bd_dom"/>
</dbReference>
<gene>
    <name evidence="15" type="ORF">IDM40_00695</name>
</gene>
<evidence type="ECO:0000256" key="11">
    <source>
        <dbReference type="ARBA" id="ARBA00023034"/>
    </source>
</evidence>
<keyword evidence="9" id="KW-1133">Transmembrane helix</keyword>
<evidence type="ECO:0000256" key="2">
    <source>
        <dbReference type="ARBA" id="ARBA00004447"/>
    </source>
</evidence>
<keyword evidence="11" id="KW-0333">Golgi apparatus</keyword>
<comment type="subcellular location">
    <subcellularLocation>
        <location evidence="2">Golgi apparatus</location>
        <location evidence="2">Golgi stack membrane</location>
        <topology evidence="2">Single-pass type II membrane protein</topology>
    </subcellularLocation>
</comment>
<comment type="similarity">
    <text evidence="4">Belongs to the NAD(P)-dependent epimerase/dehydratase family. UDP-glucuronic acid decarboxylase subfamily.</text>
</comment>
<keyword evidence="16" id="KW-1185">Reference proteome</keyword>
<sequence>MSGSRVIVTGGAGFIGSHLCERLVADGYEVLCADNLSTGDRENLECLENEPKFHFLEHDMVRVLQVSGEVDAILHLASPASPVDYLRLPLQTLEVGSVGTRNALDLAYRTGARFLLASTSEVYGDPQVHPQHEGYVGHVSPTGPRSVYDEAKRFSEALTMAYRRERGVATSIVRIFNTYGPRMRPYDGRAVPTFVRQSLERAPLTVAGDGTQTRSLCYVDDLVEGIARMLHRGGTGPVNLGNPEEITVLDLARRVRDVCGSDSPVDFIDRSVNDPSRRVPDITRARRQLGWEPEVMLEDGLERIVRWAVSVRREEGQDRAQGPVLKA</sequence>
<organism evidence="15 16">
    <name type="scientific">Nocardiopsis coralli</name>
    <dbReference type="NCBI Taxonomy" id="2772213"/>
    <lineage>
        <taxon>Bacteria</taxon>
        <taxon>Bacillati</taxon>
        <taxon>Actinomycetota</taxon>
        <taxon>Actinomycetes</taxon>
        <taxon>Streptosporangiales</taxon>
        <taxon>Nocardiopsidaceae</taxon>
        <taxon>Nocardiopsis</taxon>
    </lineage>
</organism>
<evidence type="ECO:0000313" key="15">
    <source>
        <dbReference type="EMBL" id="MBE2997224.1"/>
    </source>
</evidence>
<dbReference type="EC" id="4.1.1.35" evidence="5"/>
<dbReference type="InterPro" id="IPR044516">
    <property type="entry name" value="UXS-like"/>
</dbReference>
<keyword evidence="13" id="KW-0456">Lyase</keyword>
<evidence type="ECO:0000256" key="5">
    <source>
        <dbReference type="ARBA" id="ARBA00012290"/>
    </source>
</evidence>
<evidence type="ECO:0000256" key="1">
    <source>
        <dbReference type="ARBA" id="ARBA00001911"/>
    </source>
</evidence>
<reference evidence="15 16" key="1">
    <citation type="submission" date="2020-09" db="EMBL/GenBank/DDBJ databases">
        <title>Diversity and distribution of actinomycetes associated with coral in the coast of Hainan.</title>
        <authorList>
            <person name="Li F."/>
        </authorList>
    </citation>
    <scope>NUCLEOTIDE SEQUENCE [LARGE SCALE GENOMIC DNA]</scope>
    <source>
        <strain evidence="15 16">HNM0947</strain>
    </source>
</reference>
<evidence type="ECO:0000256" key="8">
    <source>
        <dbReference type="ARBA" id="ARBA00022968"/>
    </source>
</evidence>
<evidence type="ECO:0000259" key="14">
    <source>
        <dbReference type="Pfam" id="PF16363"/>
    </source>
</evidence>
<evidence type="ECO:0000256" key="6">
    <source>
        <dbReference type="ARBA" id="ARBA00022692"/>
    </source>
</evidence>
<comment type="caution">
    <text evidence="15">The sequence shown here is derived from an EMBL/GenBank/DDBJ whole genome shotgun (WGS) entry which is preliminary data.</text>
</comment>
<dbReference type="Pfam" id="PF16363">
    <property type="entry name" value="GDP_Man_Dehyd"/>
    <property type="match status" value="1"/>
</dbReference>
<evidence type="ECO:0000313" key="16">
    <source>
        <dbReference type="Proteomes" id="UP000806528"/>
    </source>
</evidence>
<name>A0ABR9P076_9ACTN</name>
<comment type="cofactor">
    <cofactor evidence="1">
        <name>NAD(+)</name>
        <dbReference type="ChEBI" id="CHEBI:57540"/>
    </cofactor>
</comment>
<dbReference type="PANTHER" id="PTHR43078">
    <property type="entry name" value="UDP-GLUCURONIC ACID DECARBOXYLASE-RELATED"/>
    <property type="match status" value="1"/>
</dbReference>
<dbReference type="RefSeq" id="WP_193119886.1">
    <property type="nucleotide sequence ID" value="NZ_JADBGI010000001.1"/>
</dbReference>
<protein>
    <recommendedName>
        <fullName evidence="5">UDP-glucuronate decarboxylase</fullName>
        <ecNumber evidence="5">4.1.1.35</ecNumber>
    </recommendedName>
</protein>
<dbReference type="InterPro" id="IPR036291">
    <property type="entry name" value="NAD(P)-bd_dom_sf"/>
</dbReference>